<proteinExistence type="predicted"/>
<dbReference type="Proteomes" id="UP001518989">
    <property type="component" value="Unassembled WGS sequence"/>
</dbReference>
<comment type="caution">
    <text evidence="1">The sequence shown here is derived from an EMBL/GenBank/DDBJ whole genome shotgun (WGS) entry which is preliminary data.</text>
</comment>
<dbReference type="PANTHER" id="PTHR30632">
    <property type="entry name" value="MOLYBDATE-BINDING PERIPLASMIC PROTEIN"/>
    <property type="match status" value="1"/>
</dbReference>
<accession>A0ABS3KY65</accession>
<dbReference type="RefSeq" id="WP_207419445.1">
    <property type="nucleotide sequence ID" value="NZ_CP061177.1"/>
</dbReference>
<dbReference type="Pfam" id="PF13531">
    <property type="entry name" value="SBP_bac_11"/>
    <property type="match status" value="1"/>
</dbReference>
<protein>
    <submittedName>
        <fullName evidence="1">Molybdate ABC transporter substrate-binding protein</fullName>
    </submittedName>
</protein>
<dbReference type="InterPro" id="IPR050682">
    <property type="entry name" value="ModA/WtpA"/>
</dbReference>
<evidence type="ECO:0000313" key="1">
    <source>
        <dbReference type="EMBL" id="MBO1081276.1"/>
    </source>
</evidence>
<sequence>MAKVAPIRLLSAGSLSTAAHDLMAAFNAGGGAVVEAAFGPAGLLRERIEGGESADLFASASLQHVRALAEAGRSAPPVIFARNTLCALVRPGLAATSDSLLGHMLDPAIRLGTSTPGAGPSGDYAWELFARAEAIRPGARAMLEAKALKLVGGRDTVPAPAGRHYVGWHMAEGRADIFLSYRTSAAAVLRECPGTQVVDLPPALAVGADYALALLSDHPGAVRLFCFILSPEGQDILVRHGFVAVTEARSVRRG</sequence>
<dbReference type="EMBL" id="JACTNG010000013">
    <property type="protein sequence ID" value="MBO1081276.1"/>
    <property type="molecule type" value="Genomic_DNA"/>
</dbReference>
<keyword evidence="2" id="KW-1185">Reference proteome</keyword>
<dbReference type="PANTHER" id="PTHR30632:SF0">
    <property type="entry name" value="SULFATE-BINDING PROTEIN"/>
    <property type="match status" value="1"/>
</dbReference>
<organism evidence="1 2">
    <name type="scientific">Roseomonas haemaphysalidis</name>
    <dbReference type="NCBI Taxonomy" id="2768162"/>
    <lineage>
        <taxon>Bacteria</taxon>
        <taxon>Pseudomonadati</taxon>
        <taxon>Pseudomonadota</taxon>
        <taxon>Alphaproteobacteria</taxon>
        <taxon>Acetobacterales</taxon>
        <taxon>Roseomonadaceae</taxon>
        <taxon>Roseomonas</taxon>
    </lineage>
</organism>
<name>A0ABS3KY65_9PROT</name>
<dbReference type="Gene3D" id="3.40.190.10">
    <property type="entry name" value="Periplasmic binding protein-like II"/>
    <property type="match status" value="2"/>
</dbReference>
<dbReference type="SUPFAM" id="SSF53850">
    <property type="entry name" value="Periplasmic binding protein-like II"/>
    <property type="match status" value="1"/>
</dbReference>
<dbReference type="NCBIfam" id="NF002917">
    <property type="entry name" value="PRK03537.1-3"/>
    <property type="match status" value="1"/>
</dbReference>
<evidence type="ECO:0000313" key="2">
    <source>
        <dbReference type="Proteomes" id="UP001518989"/>
    </source>
</evidence>
<reference evidence="1 2" key="1">
    <citation type="submission" date="2020-09" db="EMBL/GenBank/DDBJ databases">
        <title>Roseomonas.</title>
        <authorList>
            <person name="Zhu W."/>
        </authorList>
    </citation>
    <scope>NUCLEOTIDE SEQUENCE [LARGE SCALE GENOMIC DNA]</scope>
    <source>
        <strain evidence="1 2">573</strain>
    </source>
</reference>
<gene>
    <name evidence="1" type="ORF">IAI61_19775</name>
</gene>